<dbReference type="EMBL" id="FXAC01000018">
    <property type="protein sequence ID" value="SMF24629.1"/>
    <property type="molecule type" value="Genomic_DNA"/>
</dbReference>
<evidence type="ECO:0000313" key="1">
    <source>
        <dbReference type="EMBL" id="SMF24629.1"/>
    </source>
</evidence>
<sequence length="76" mass="8285">MVGAPEDPARRAVPRKGASGVVVRYDDAPRTRRCGYGARAHGRGTQRMPRMSRRMGLAASNMMMPSTMVIAPMVPK</sequence>
<proteinExistence type="predicted"/>
<organism evidence="1 2">
    <name type="scientific">Kocuria marina subsp. indica</name>
    <dbReference type="NCBI Taxonomy" id="1049583"/>
    <lineage>
        <taxon>Bacteria</taxon>
        <taxon>Bacillati</taxon>
        <taxon>Actinomycetota</taxon>
        <taxon>Actinomycetes</taxon>
        <taxon>Micrococcales</taxon>
        <taxon>Micrococcaceae</taxon>
        <taxon>Kocuria</taxon>
    </lineage>
</organism>
<dbReference type="AlphaFoldDB" id="A0A1X7DZQ4"/>
<evidence type="ECO:0000313" key="2">
    <source>
        <dbReference type="Proteomes" id="UP000192929"/>
    </source>
</evidence>
<protein>
    <submittedName>
        <fullName evidence="1">Uncharacterized protein</fullName>
    </submittedName>
</protein>
<keyword evidence="2" id="KW-1185">Reference proteome</keyword>
<accession>A0A1X7DZQ4</accession>
<reference evidence="2" key="1">
    <citation type="submission" date="2017-04" db="EMBL/GenBank/DDBJ databases">
        <authorList>
            <person name="Varghese N."/>
            <person name="Submissions S."/>
        </authorList>
    </citation>
    <scope>NUCLEOTIDE SEQUENCE [LARGE SCALE GENOMIC DNA]</scope>
    <source>
        <strain evidence="2">NIO-1021</strain>
    </source>
</reference>
<gene>
    <name evidence="1" type="ORF">SAMN06296028_11816</name>
</gene>
<dbReference type="Proteomes" id="UP000192929">
    <property type="component" value="Unassembled WGS sequence"/>
</dbReference>
<name>A0A1X7DZQ4_9MICC</name>